<evidence type="ECO:0000313" key="2">
    <source>
        <dbReference type="EMBL" id="SCN45939.1"/>
    </source>
</evidence>
<evidence type="ECO:0000256" key="1">
    <source>
        <dbReference type="ARBA" id="ARBA00015064"/>
    </source>
</evidence>
<reference evidence="3" key="1">
    <citation type="submission" date="2016-09" db="EMBL/GenBank/DDBJ databases">
        <authorList>
            <person name="Kajsik M."/>
        </authorList>
    </citation>
    <scope>NUCLEOTIDE SEQUENCE [LARGE SCALE GENOMIC DNA]</scope>
</reference>
<accession>A0A1D3RL07</accession>
<evidence type="ECO:0000313" key="3">
    <source>
        <dbReference type="Proteomes" id="UP000279601"/>
    </source>
</evidence>
<name>A0A1D3RL07_9CAUD</name>
<dbReference type="EMBL" id="LT614807">
    <property type="protein sequence ID" value="SCN45939.1"/>
    <property type="molecule type" value="Genomic_DNA"/>
</dbReference>
<protein>
    <recommendedName>
        <fullName evidence="1">Uncharacterized 8.8 kDa protein in frd-Gp32 intergenic region</fullName>
    </recommendedName>
</protein>
<dbReference type="RefSeq" id="YP_010091861.1">
    <property type="nucleotide sequence ID" value="NC_055726.1"/>
</dbReference>
<sequence length="74" mass="8256">MAHIYLGVADEEHFENEVEKFGLECKFAGDIAWGFEYKVSGSHEAIVKFLTESYCVGADEDGEFLADTISEICN</sequence>
<dbReference type="Proteomes" id="UP000279601">
    <property type="component" value="Segment"/>
</dbReference>
<keyword evidence="3" id="KW-1185">Reference proteome</keyword>
<dbReference type="Pfam" id="PF05798">
    <property type="entry name" value="Phage_FRD3"/>
    <property type="match status" value="1"/>
</dbReference>
<dbReference type="InterPro" id="IPR008765">
    <property type="entry name" value="Phage_T4_Frd3"/>
</dbReference>
<dbReference type="GeneID" id="65109394"/>
<organism evidence="2 3">
    <name type="scientific">Cronobacter phage Pet-CM3-4</name>
    <dbReference type="NCBI Taxonomy" id="1892569"/>
    <lineage>
        <taxon>Viruses</taxon>
        <taxon>Duplodnaviria</taxon>
        <taxon>Heunggongvirae</taxon>
        <taxon>Uroviricota</taxon>
        <taxon>Caudoviricetes</taxon>
        <taxon>Pantevenvirales</taxon>
        <taxon>Straboviridae</taxon>
        <taxon>Tevenvirinae</taxon>
        <taxon>Karamvirus</taxon>
        <taxon>Karamvirus petcm34</taxon>
    </lineage>
</organism>
<proteinExistence type="predicted"/>
<dbReference type="KEGG" id="vg:65109394"/>